<proteinExistence type="predicted"/>
<reference evidence="1 2" key="1">
    <citation type="journal article" date="2019" name="Genome Biol. Evol.">
        <title>Insights into the evolution of the New World diploid cottons (Gossypium, subgenus Houzingenia) based on genome sequencing.</title>
        <authorList>
            <person name="Grover C.E."/>
            <person name="Arick M.A. 2nd"/>
            <person name="Thrash A."/>
            <person name="Conover J.L."/>
            <person name="Sanders W.S."/>
            <person name="Peterson D.G."/>
            <person name="Frelichowski J.E."/>
            <person name="Scheffler J.A."/>
            <person name="Scheffler B.E."/>
            <person name="Wendel J.F."/>
        </authorList>
    </citation>
    <scope>NUCLEOTIDE SEQUENCE [LARGE SCALE GENOMIC DNA]</scope>
    <source>
        <strain evidence="1">1</strain>
        <tissue evidence="1">Leaf</tissue>
    </source>
</reference>
<keyword evidence="2" id="KW-1185">Reference proteome</keyword>
<evidence type="ECO:0000313" key="2">
    <source>
        <dbReference type="Proteomes" id="UP000593576"/>
    </source>
</evidence>
<dbReference type="EMBL" id="JABFAF010000009">
    <property type="protein sequence ID" value="MBA0867324.1"/>
    <property type="molecule type" value="Genomic_DNA"/>
</dbReference>
<protein>
    <submittedName>
        <fullName evidence="1">Uncharacterized protein</fullName>
    </submittedName>
</protein>
<sequence length="91" mass="10219">MGFDKVIIQGDSRTFTKKLQNLEYDRLVIGAHSFKRTTLIISMVWGTESGERKGVIRAPRNSENGGIWGKRIKIEILWLPGPSTSKDSATQ</sequence>
<name>A0A7J9M8N5_GOSSC</name>
<organism evidence="1 2">
    <name type="scientific">Gossypium schwendimanii</name>
    <name type="common">Cotton</name>
    <dbReference type="NCBI Taxonomy" id="34291"/>
    <lineage>
        <taxon>Eukaryota</taxon>
        <taxon>Viridiplantae</taxon>
        <taxon>Streptophyta</taxon>
        <taxon>Embryophyta</taxon>
        <taxon>Tracheophyta</taxon>
        <taxon>Spermatophyta</taxon>
        <taxon>Magnoliopsida</taxon>
        <taxon>eudicotyledons</taxon>
        <taxon>Gunneridae</taxon>
        <taxon>Pentapetalae</taxon>
        <taxon>rosids</taxon>
        <taxon>malvids</taxon>
        <taxon>Malvales</taxon>
        <taxon>Malvaceae</taxon>
        <taxon>Malvoideae</taxon>
        <taxon>Gossypium</taxon>
    </lineage>
</organism>
<dbReference type="Proteomes" id="UP000593576">
    <property type="component" value="Unassembled WGS sequence"/>
</dbReference>
<accession>A0A7J9M8N5</accession>
<evidence type="ECO:0000313" key="1">
    <source>
        <dbReference type="EMBL" id="MBA0867324.1"/>
    </source>
</evidence>
<dbReference type="AlphaFoldDB" id="A0A7J9M8N5"/>
<gene>
    <name evidence="1" type="ORF">Goshw_029272</name>
</gene>
<comment type="caution">
    <text evidence="1">The sequence shown here is derived from an EMBL/GenBank/DDBJ whole genome shotgun (WGS) entry which is preliminary data.</text>
</comment>